<proteinExistence type="predicted"/>
<evidence type="ECO:0000313" key="1">
    <source>
        <dbReference type="EMBL" id="CAF0991624.1"/>
    </source>
</evidence>
<organism evidence="1 2">
    <name type="scientific">Brachionus calyciflorus</name>
    <dbReference type="NCBI Taxonomy" id="104777"/>
    <lineage>
        <taxon>Eukaryota</taxon>
        <taxon>Metazoa</taxon>
        <taxon>Spiralia</taxon>
        <taxon>Gnathifera</taxon>
        <taxon>Rotifera</taxon>
        <taxon>Eurotatoria</taxon>
        <taxon>Monogononta</taxon>
        <taxon>Pseudotrocha</taxon>
        <taxon>Ploima</taxon>
        <taxon>Brachionidae</taxon>
        <taxon>Brachionus</taxon>
    </lineage>
</organism>
<dbReference type="Proteomes" id="UP000663879">
    <property type="component" value="Unassembled WGS sequence"/>
</dbReference>
<keyword evidence="2" id="KW-1185">Reference proteome</keyword>
<sequence length="146" mass="16605">MHPSYKELLKKKIKSNIFDSNKNKQEKSVSVPTTTSIYFKNEESKFALNNLDFQDLPLKTVKPLALDKKTELFDKKNNTGATVYVTIISPGNGTSSIRSQFLRPSKNILNVHTLSDVENLIDEGKSKNEFFQKLEKSDSTKTIYVN</sequence>
<comment type="caution">
    <text evidence="1">The sequence shown here is derived from an EMBL/GenBank/DDBJ whole genome shotgun (WGS) entry which is preliminary data.</text>
</comment>
<dbReference type="EMBL" id="CAJNOC010003635">
    <property type="protein sequence ID" value="CAF0991624.1"/>
    <property type="molecule type" value="Genomic_DNA"/>
</dbReference>
<gene>
    <name evidence="1" type="ORF">OXX778_LOCUS15942</name>
</gene>
<name>A0A814G4F8_9BILA</name>
<reference evidence="1" key="1">
    <citation type="submission" date="2021-02" db="EMBL/GenBank/DDBJ databases">
        <authorList>
            <person name="Nowell W R."/>
        </authorList>
    </citation>
    <scope>NUCLEOTIDE SEQUENCE</scope>
    <source>
        <strain evidence="1">Ploen Becks lab</strain>
    </source>
</reference>
<protein>
    <submittedName>
        <fullName evidence="1">Uncharacterized protein</fullName>
    </submittedName>
</protein>
<evidence type="ECO:0000313" key="2">
    <source>
        <dbReference type="Proteomes" id="UP000663879"/>
    </source>
</evidence>
<dbReference type="AlphaFoldDB" id="A0A814G4F8"/>
<accession>A0A814G4F8</accession>